<protein>
    <submittedName>
        <fullName evidence="1">Uncharacterized protein</fullName>
    </submittedName>
</protein>
<accession>A0ABN2B778</accession>
<dbReference type="RefSeq" id="WP_344176340.1">
    <property type="nucleotide sequence ID" value="NZ_BAAANC010000002.1"/>
</dbReference>
<organism evidence="1 2">
    <name type="scientific">Kribbella lupini</name>
    <dbReference type="NCBI Taxonomy" id="291602"/>
    <lineage>
        <taxon>Bacteria</taxon>
        <taxon>Bacillati</taxon>
        <taxon>Actinomycetota</taxon>
        <taxon>Actinomycetes</taxon>
        <taxon>Propionibacteriales</taxon>
        <taxon>Kribbellaceae</taxon>
        <taxon>Kribbella</taxon>
    </lineage>
</organism>
<sequence length="324" mass="35425">MPVPYEVEDAPVDAYLGADLRVAEMPPFAVPLGSIEAEATDVSLGLAVLQGNQLVAERHLLLEVRLRIDDIVHLWHDRHDAISAAVTIDPAQMRLSISLTFNPVGISAARASEAAEFLRIASIDGAQFALRLPDGTLGPERIPVSPNLKVDEKLVRLLRLIADVGRLANVDVPVPSETNAELIRALLTAQQLLSGQPVRRRWDTAEIKLDSATLEPLKEALEKSSRHEFLQVAEMFLKIGDVVIPLGEIQQQFSDAIVKDVAVEDRGVVLRLRAHGNSSPVEMRPANLAPPPIEARLAIPEAAFNELLDDLDTPARPSKLRELM</sequence>
<name>A0ABN2B778_9ACTN</name>
<proteinExistence type="predicted"/>
<evidence type="ECO:0000313" key="1">
    <source>
        <dbReference type="EMBL" id="GAA1534640.1"/>
    </source>
</evidence>
<dbReference type="Proteomes" id="UP001500363">
    <property type="component" value="Unassembled WGS sequence"/>
</dbReference>
<evidence type="ECO:0000313" key="2">
    <source>
        <dbReference type="Proteomes" id="UP001500363"/>
    </source>
</evidence>
<dbReference type="EMBL" id="BAAANC010000002">
    <property type="protein sequence ID" value="GAA1534640.1"/>
    <property type="molecule type" value="Genomic_DNA"/>
</dbReference>
<keyword evidence="2" id="KW-1185">Reference proteome</keyword>
<reference evidence="1 2" key="1">
    <citation type="journal article" date="2019" name="Int. J. Syst. Evol. Microbiol.">
        <title>The Global Catalogue of Microorganisms (GCM) 10K type strain sequencing project: providing services to taxonomists for standard genome sequencing and annotation.</title>
        <authorList>
            <consortium name="The Broad Institute Genomics Platform"/>
            <consortium name="The Broad Institute Genome Sequencing Center for Infectious Disease"/>
            <person name="Wu L."/>
            <person name="Ma J."/>
        </authorList>
    </citation>
    <scope>NUCLEOTIDE SEQUENCE [LARGE SCALE GENOMIC DNA]</scope>
    <source>
        <strain evidence="1 2">JCM 14303</strain>
    </source>
</reference>
<gene>
    <name evidence="1" type="ORF">GCM10009741_41350</name>
</gene>
<comment type="caution">
    <text evidence="1">The sequence shown here is derived from an EMBL/GenBank/DDBJ whole genome shotgun (WGS) entry which is preliminary data.</text>
</comment>